<evidence type="ECO:0000256" key="4">
    <source>
        <dbReference type="ARBA" id="ARBA00023136"/>
    </source>
</evidence>
<dbReference type="GO" id="GO:0022857">
    <property type="term" value="F:transmembrane transporter activity"/>
    <property type="evidence" value="ECO:0007669"/>
    <property type="project" value="TreeGrafter"/>
</dbReference>
<evidence type="ECO:0000313" key="6">
    <source>
        <dbReference type="Proteomes" id="UP000298061"/>
    </source>
</evidence>
<keyword evidence="2" id="KW-0812">Transmembrane</keyword>
<reference evidence="5 6" key="1">
    <citation type="submission" date="2019-02" db="EMBL/GenBank/DDBJ databases">
        <title>Genome sequencing of the rare red list fungi Hericium alpestre (H. flagellum).</title>
        <authorList>
            <person name="Buettner E."/>
            <person name="Kellner H."/>
        </authorList>
    </citation>
    <scope>NUCLEOTIDE SEQUENCE [LARGE SCALE GENOMIC DNA]</scope>
    <source>
        <strain evidence="5 6">DSM 108284</strain>
    </source>
</reference>
<dbReference type="Proteomes" id="UP000298061">
    <property type="component" value="Unassembled WGS sequence"/>
</dbReference>
<evidence type="ECO:0000313" key="5">
    <source>
        <dbReference type="EMBL" id="TFY76491.1"/>
    </source>
</evidence>
<comment type="caution">
    <text evidence="5">The sequence shown here is derived from an EMBL/GenBank/DDBJ whole genome shotgun (WGS) entry which is preliminary data.</text>
</comment>
<proteinExistence type="predicted"/>
<name>A0A4Y9ZRR1_9AGAM</name>
<protein>
    <submittedName>
        <fullName evidence="5">Uncharacterized protein</fullName>
    </submittedName>
</protein>
<keyword evidence="6" id="KW-1185">Reference proteome</keyword>
<evidence type="ECO:0000256" key="3">
    <source>
        <dbReference type="ARBA" id="ARBA00022989"/>
    </source>
</evidence>
<dbReference type="GO" id="GO:0016020">
    <property type="term" value="C:membrane"/>
    <property type="evidence" value="ECO:0007669"/>
    <property type="project" value="UniProtKB-SubCell"/>
</dbReference>
<dbReference type="PANTHER" id="PTHR23502:SF60">
    <property type="entry name" value="MAJOR FACILITATOR SUPERFAMILY (MFS) PROFILE DOMAIN-CONTAINING PROTEIN-RELATED"/>
    <property type="match status" value="1"/>
</dbReference>
<dbReference type="STRING" id="135208.A0A4Y9ZRR1"/>
<evidence type="ECO:0000256" key="2">
    <source>
        <dbReference type="ARBA" id="ARBA00022692"/>
    </source>
</evidence>
<dbReference type="AlphaFoldDB" id="A0A4Y9ZRR1"/>
<gene>
    <name evidence="5" type="ORF">EWM64_g7523</name>
</gene>
<evidence type="ECO:0000256" key="1">
    <source>
        <dbReference type="ARBA" id="ARBA00004141"/>
    </source>
</evidence>
<accession>A0A4Y9ZRR1</accession>
<keyword evidence="3" id="KW-1133">Transmembrane helix</keyword>
<dbReference type="PANTHER" id="PTHR23502">
    <property type="entry name" value="MAJOR FACILITATOR SUPERFAMILY"/>
    <property type="match status" value="1"/>
</dbReference>
<organism evidence="5 6">
    <name type="scientific">Hericium alpestre</name>
    <dbReference type="NCBI Taxonomy" id="135208"/>
    <lineage>
        <taxon>Eukaryota</taxon>
        <taxon>Fungi</taxon>
        <taxon>Dikarya</taxon>
        <taxon>Basidiomycota</taxon>
        <taxon>Agaricomycotina</taxon>
        <taxon>Agaricomycetes</taxon>
        <taxon>Russulales</taxon>
        <taxon>Hericiaceae</taxon>
        <taxon>Hericium</taxon>
    </lineage>
</organism>
<dbReference type="EMBL" id="SFCI01001191">
    <property type="protein sequence ID" value="TFY76491.1"/>
    <property type="molecule type" value="Genomic_DNA"/>
</dbReference>
<dbReference type="OrthoDB" id="6770063at2759"/>
<comment type="subcellular location">
    <subcellularLocation>
        <location evidence="1">Membrane</location>
        <topology evidence="1">Multi-pass membrane protein</topology>
    </subcellularLocation>
</comment>
<keyword evidence="4" id="KW-0472">Membrane</keyword>
<sequence length="200" mass="22006">MSPEDRVCITIRTIFEGDNRHWRTILARALIRPLELFITEPIVQLFGVYMAFVYDLLSLPPRPLPRFLTVPELVFITTLPSIFQKTYHESLGISGLHYIALGGELFAATQVGARMMDRLYAKLSAKNGGIGKPEFRAADDVPWDSAAPGRPAHHGLERAEPCGIALVGAGVTFNVPSMQTYIIDAFSLYAASGAYILALL</sequence>